<evidence type="ECO:0000313" key="2">
    <source>
        <dbReference type="Proteomes" id="UP000679498"/>
    </source>
</evidence>
<dbReference type="GeneID" id="88813543"/>
<name>A0ABX8GF60_EXIAC</name>
<sequence>MPTVSQVFDQKELKTFLFEHNKALKDRWKDVANMVSPNLPQKTIEETLTDSFIVEFDPERLPEEWAFKTDSFYIRERMEELIDSLGINIIRQKHVEKKRFSFLK</sequence>
<protein>
    <submittedName>
        <fullName evidence="1">Uncharacterized protein</fullName>
    </submittedName>
</protein>
<keyword evidence="1" id="KW-0614">Plasmid</keyword>
<dbReference type="EMBL" id="CP075901">
    <property type="protein sequence ID" value="QWB31996.1"/>
    <property type="molecule type" value="Genomic_DNA"/>
</dbReference>
<proteinExistence type="predicted"/>
<organism evidence="1 2">
    <name type="scientific">Exiguobacterium acetylicum</name>
    <name type="common">Brevibacterium acetylicum</name>
    <dbReference type="NCBI Taxonomy" id="41170"/>
    <lineage>
        <taxon>Bacteria</taxon>
        <taxon>Bacillati</taxon>
        <taxon>Bacillota</taxon>
        <taxon>Bacilli</taxon>
        <taxon>Bacillales</taxon>
        <taxon>Bacillales Family XII. Incertae Sedis</taxon>
        <taxon>Exiguobacterium</taxon>
    </lineage>
</organism>
<geneLocation type="plasmid" evidence="1 2">
    <name>p4</name>
</geneLocation>
<dbReference type="RefSeq" id="WP_214814245.1">
    <property type="nucleotide sequence ID" value="NZ_CP075901.1"/>
</dbReference>
<reference evidence="1 2" key="1">
    <citation type="submission" date="2021-05" db="EMBL/GenBank/DDBJ databases">
        <title>Biocontrol using Exiguobacterium acetylicum SI17 against litchi downy blight caused by Peronophythora litchii.</title>
        <authorList>
            <person name="Zheng L."/>
        </authorList>
    </citation>
    <scope>NUCLEOTIDE SEQUENCE [LARGE SCALE GENOMIC DNA]</scope>
    <source>
        <strain evidence="1 2">SI17</strain>
        <plasmid evidence="1 2">p4</plasmid>
    </source>
</reference>
<accession>A0ABX8GF60</accession>
<evidence type="ECO:0000313" key="1">
    <source>
        <dbReference type="EMBL" id="QWB31996.1"/>
    </source>
</evidence>
<dbReference type="Proteomes" id="UP000679498">
    <property type="component" value="Plasmid p4"/>
</dbReference>
<gene>
    <name evidence="1" type="ORF">KKI46_17705</name>
</gene>
<keyword evidence="2" id="KW-1185">Reference proteome</keyword>